<organism evidence="1 2">
    <name type="scientific">Henosepilachna vigintioctopunctata</name>
    <dbReference type="NCBI Taxonomy" id="420089"/>
    <lineage>
        <taxon>Eukaryota</taxon>
        <taxon>Metazoa</taxon>
        <taxon>Ecdysozoa</taxon>
        <taxon>Arthropoda</taxon>
        <taxon>Hexapoda</taxon>
        <taxon>Insecta</taxon>
        <taxon>Pterygota</taxon>
        <taxon>Neoptera</taxon>
        <taxon>Endopterygota</taxon>
        <taxon>Coleoptera</taxon>
        <taxon>Polyphaga</taxon>
        <taxon>Cucujiformia</taxon>
        <taxon>Coccinelloidea</taxon>
        <taxon>Coccinellidae</taxon>
        <taxon>Epilachninae</taxon>
        <taxon>Epilachnini</taxon>
        <taxon>Henosepilachna</taxon>
    </lineage>
</organism>
<evidence type="ECO:0000313" key="1">
    <source>
        <dbReference type="EMBL" id="KAK9885748.1"/>
    </source>
</evidence>
<keyword evidence="2" id="KW-1185">Reference proteome</keyword>
<dbReference type="Proteomes" id="UP001431783">
    <property type="component" value="Unassembled WGS sequence"/>
</dbReference>
<proteinExistence type="predicted"/>
<accession>A0AAW1UXF4</accession>
<dbReference type="AlphaFoldDB" id="A0AAW1UXF4"/>
<comment type="caution">
    <text evidence="1">The sequence shown here is derived from an EMBL/GenBank/DDBJ whole genome shotgun (WGS) entry which is preliminary data.</text>
</comment>
<reference evidence="1 2" key="1">
    <citation type="submission" date="2023-03" db="EMBL/GenBank/DDBJ databases">
        <title>Genome insight into feeding habits of ladybird beetles.</title>
        <authorList>
            <person name="Li H.-S."/>
            <person name="Huang Y.-H."/>
            <person name="Pang H."/>
        </authorList>
    </citation>
    <scope>NUCLEOTIDE SEQUENCE [LARGE SCALE GENOMIC DNA]</scope>
    <source>
        <strain evidence="1">SYSU_2023b</strain>
        <tissue evidence="1">Whole body</tissue>
    </source>
</reference>
<dbReference type="EMBL" id="JARQZJ010000097">
    <property type="protein sequence ID" value="KAK9885748.1"/>
    <property type="molecule type" value="Genomic_DNA"/>
</dbReference>
<gene>
    <name evidence="1" type="ORF">WA026_013620</name>
</gene>
<name>A0AAW1UXF4_9CUCU</name>
<sequence>MAGKIQKNIRSAFRVAGRNAVPHPDYESYGELKSSLGSPPSSDSFIAFERQDSRPGCQDRTVSGHFFAGFVWVRRLGRWMDLNLSCCRG</sequence>
<evidence type="ECO:0000313" key="2">
    <source>
        <dbReference type="Proteomes" id="UP001431783"/>
    </source>
</evidence>
<protein>
    <submittedName>
        <fullName evidence="1">Uncharacterized protein</fullName>
    </submittedName>
</protein>